<dbReference type="InterPro" id="IPR050951">
    <property type="entry name" value="Retrovirus_Pol_polyprotein"/>
</dbReference>
<dbReference type="PANTHER" id="PTHR37984:SF5">
    <property type="entry name" value="PROTEIN NYNRIN-LIKE"/>
    <property type="match status" value="1"/>
</dbReference>
<protein>
    <submittedName>
        <fullName evidence="2">Pro-Pol polyprotein</fullName>
    </submittedName>
</protein>
<accession>A0A1R1PJH0</accession>
<dbReference type="PANTHER" id="PTHR37984">
    <property type="entry name" value="PROTEIN CBG26694"/>
    <property type="match status" value="1"/>
</dbReference>
<dbReference type="GO" id="GO:0005634">
    <property type="term" value="C:nucleus"/>
    <property type="evidence" value="ECO:0007669"/>
    <property type="project" value="UniProtKB-ARBA"/>
</dbReference>
<reference evidence="3" key="1">
    <citation type="submission" date="2017-01" db="EMBL/GenBank/DDBJ databases">
        <authorList>
            <person name="Wang Y."/>
            <person name="White M."/>
            <person name="Kvist S."/>
            <person name="Moncalvo J.-M."/>
        </authorList>
    </citation>
    <scope>NUCLEOTIDE SEQUENCE [LARGE SCALE GENOMIC DNA]</scope>
    <source>
        <strain evidence="3">COL-18-3</strain>
    </source>
</reference>
<dbReference type="OrthoDB" id="3235313at2759"/>
<sequence length="224" mass="25369">MATSGIFDQWDLDHLGPFPIPKSGNRYIFVGVERLSRLPVAFPTPDTTGMTTSHKIKNIISMFGVPSVLRVDFATSFQNEKVNRLCDTYNISLNFNAPYQPEWMGLVERSNSRIRYGLAKICDGNYDTWEDYLLEILLGIRSSRNRSTGKTPDELLYGIPLKTIGGEIFPTSNEVRVLELSGVRVERLETVNTAVPYKHCTTYDVGDLVLILNGRIRKKQPHNK</sequence>
<dbReference type="PROSITE" id="PS50994">
    <property type="entry name" value="INTEGRASE"/>
    <property type="match status" value="1"/>
</dbReference>
<dbReference type="InterPro" id="IPR001584">
    <property type="entry name" value="Integrase_cat-core"/>
</dbReference>
<dbReference type="Gene3D" id="3.30.420.10">
    <property type="entry name" value="Ribonuclease H-like superfamily/Ribonuclease H"/>
    <property type="match status" value="1"/>
</dbReference>
<evidence type="ECO:0000313" key="3">
    <source>
        <dbReference type="Proteomes" id="UP000188320"/>
    </source>
</evidence>
<comment type="caution">
    <text evidence="2">The sequence shown here is derived from an EMBL/GenBank/DDBJ whole genome shotgun (WGS) entry which is preliminary data.</text>
</comment>
<keyword evidence="3" id="KW-1185">Reference proteome</keyword>
<organism evidence="2 3">
    <name type="scientific">Zancudomyces culisetae</name>
    <name type="common">Gut fungus</name>
    <name type="synonym">Smittium culisetae</name>
    <dbReference type="NCBI Taxonomy" id="1213189"/>
    <lineage>
        <taxon>Eukaryota</taxon>
        <taxon>Fungi</taxon>
        <taxon>Fungi incertae sedis</taxon>
        <taxon>Zoopagomycota</taxon>
        <taxon>Kickxellomycotina</taxon>
        <taxon>Harpellomycetes</taxon>
        <taxon>Harpellales</taxon>
        <taxon>Legeriomycetaceae</taxon>
        <taxon>Zancudomyces</taxon>
    </lineage>
</organism>
<dbReference type="GO" id="GO:0003676">
    <property type="term" value="F:nucleic acid binding"/>
    <property type="evidence" value="ECO:0007669"/>
    <property type="project" value="InterPro"/>
</dbReference>
<dbReference type="EMBL" id="LSSK01000992">
    <property type="protein sequence ID" value="OMH81073.1"/>
    <property type="molecule type" value="Genomic_DNA"/>
</dbReference>
<proteinExistence type="predicted"/>
<dbReference type="Pfam" id="PF00665">
    <property type="entry name" value="rve"/>
    <property type="match status" value="1"/>
</dbReference>
<dbReference type="Proteomes" id="UP000188320">
    <property type="component" value="Unassembled WGS sequence"/>
</dbReference>
<dbReference type="SUPFAM" id="SSF53098">
    <property type="entry name" value="Ribonuclease H-like"/>
    <property type="match status" value="1"/>
</dbReference>
<evidence type="ECO:0000259" key="1">
    <source>
        <dbReference type="PROSITE" id="PS50994"/>
    </source>
</evidence>
<name>A0A1R1PJH0_ZANCU</name>
<dbReference type="AlphaFoldDB" id="A0A1R1PJH0"/>
<dbReference type="InterPro" id="IPR012337">
    <property type="entry name" value="RNaseH-like_sf"/>
</dbReference>
<gene>
    <name evidence="2" type="ORF">AX774_g5475</name>
</gene>
<feature type="domain" description="Integrase catalytic" evidence="1">
    <location>
        <begin position="1"/>
        <end position="160"/>
    </location>
</feature>
<dbReference type="InterPro" id="IPR036397">
    <property type="entry name" value="RNaseH_sf"/>
</dbReference>
<evidence type="ECO:0000313" key="2">
    <source>
        <dbReference type="EMBL" id="OMH81073.1"/>
    </source>
</evidence>
<dbReference type="GO" id="GO:0015074">
    <property type="term" value="P:DNA integration"/>
    <property type="evidence" value="ECO:0007669"/>
    <property type="project" value="InterPro"/>
</dbReference>